<dbReference type="EnsemblMetazoa" id="XM_008188647.2">
    <property type="protein sequence ID" value="XP_008186869.1"/>
    <property type="gene ID" value="LOC100158972"/>
</dbReference>
<dbReference type="FunFam" id="1.25.40.20:FF:000003">
    <property type="entry name" value="Ankyrin, isoform B"/>
    <property type="match status" value="1"/>
</dbReference>
<feature type="repeat" description="ANK" evidence="9">
    <location>
        <begin position="328"/>
        <end position="360"/>
    </location>
</feature>
<feature type="repeat" description="ANK" evidence="9">
    <location>
        <begin position="101"/>
        <end position="133"/>
    </location>
</feature>
<dbReference type="InterPro" id="IPR051165">
    <property type="entry name" value="Multifunctional_ANK_Repeat"/>
</dbReference>
<keyword evidence="4" id="KW-0597">Phosphoprotein</keyword>
<dbReference type="FunFam" id="1.25.40.20:FF:000001">
    <property type="entry name" value="Ankyrin-2 isoform 2"/>
    <property type="match status" value="1"/>
</dbReference>
<keyword evidence="8" id="KW-0206">Cytoskeleton</keyword>
<dbReference type="SMART" id="SM00218">
    <property type="entry name" value="ZU5"/>
    <property type="match status" value="1"/>
</dbReference>
<dbReference type="Pfam" id="PF00791">
    <property type="entry name" value="ZU5"/>
    <property type="match status" value="1"/>
</dbReference>
<feature type="repeat" description="ANK" evidence="9">
    <location>
        <begin position="691"/>
        <end position="723"/>
    </location>
</feature>
<feature type="repeat" description="ANK" evidence="9">
    <location>
        <begin position="394"/>
        <end position="426"/>
    </location>
</feature>
<dbReference type="InterPro" id="IPR036770">
    <property type="entry name" value="Ankyrin_rpt-contain_sf"/>
</dbReference>
<feature type="domain" description="ZU5" evidence="12">
    <location>
        <begin position="1152"/>
        <end position="1299"/>
    </location>
</feature>
<dbReference type="PANTHER" id="PTHR24123:SF141">
    <property type="entry name" value="ANKYRIN 2, ISOFORM U"/>
    <property type="match status" value="1"/>
</dbReference>
<feature type="repeat" description="ANK" evidence="9">
    <location>
        <begin position="559"/>
        <end position="591"/>
    </location>
</feature>
<evidence type="ECO:0000256" key="6">
    <source>
        <dbReference type="ARBA" id="ARBA00023043"/>
    </source>
</evidence>
<feature type="repeat" description="ANK" evidence="9">
    <location>
        <begin position="34"/>
        <end position="67"/>
    </location>
</feature>
<dbReference type="Pfam" id="PF13637">
    <property type="entry name" value="Ank_4"/>
    <property type="match status" value="1"/>
</dbReference>
<dbReference type="InterPro" id="IPR000906">
    <property type="entry name" value="ZU5_dom"/>
</dbReference>
<feature type="compositionally biased region" description="Polar residues" evidence="10">
    <location>
        <begin position="1669"/>
        <end position="1679"/>
    </location>
</feature>
<evidence type="ECO:0000259" key="12">
    <source>
        <dbReference type="PROSITE" id="PS51145"/>
    </source>
</evidence>
<feature type="repeat" description="ANK" evidence="9">
    <location>
        <begin position="295"/>
        <end position="327"/>
    </location>
</feature>
<organism evidence="13 14">
    <name type="scientific">Acyrthosiphon pisum</name>
    <name type="common">Pea aphid</name>
    <dbReference type="NCBI Taxonomy" id="7029"/>
    <lineage>
        <taxon>Eukaryota</taxon>
        <taxon>Metazoa</taxon>
        <taxon>Ecdysozoa</taxon>
        <taxon>Arthropoda</taxon>
        <taxon>Hexapoda</taxon>
        <taxon>Insecta</taxon>
        <taxon>Pterygota</taxon>
        <taxon>Neoptera</taxon>
        <taxon>Paraneoptera</taxon>
        <taxon>Hemiptera</taxon>
        <taxon>Sternorrhyncha</taxon>
        <taxon>Aphidomorpha</taxon>
        <taxon>Aphidoidea</taxon>
        <taxon>Aphididae</taxon>
        <taxon>Macrosiphini</taxon>
        <taxon>Acyrthosiphon</taxon>
    </lineage>
</organism>
<feature type="repeat" description="ANK" evidence="9">
    <location>
        <begin position="460"/>
        <end position="492"/>
    </location>
</feature>
<dbReference type="PROSITE" id="PS51145">
    <property type="entry name" value="ZU5"/>
    <property type="match status" value="2"/>
</dbReference>
<evidence type="ECO:0000256" key="9">
    <source>
        <dbReference type="PROSITE-ProRule" id="PRU00023"/>
    </source>
</evidence>
<feature type="repeat" description="ANK" evidence="9">
    <location>
        <begin position="68"/>
        <end position="100"/>
    </location>
</feature>
<comment type="subcellular location">
    <subcellularLocation>
        <location evidence="1">Cytoplasm</location>
        <location evidence="1">Cytoskeleton</location>
    </subcellularLocation>
    <subcellularLocation>
        <location evidence="2">Membrane</location>
    </subcellularLocation>
</comment>
<feature type="repeat" description="ANK" evidence="9">
    <location>
        <begin position="526"/>
        <end position="558"/>
    </location>
</feature>
<dbReference type="Gene3D" id="1.25.40.20">
    <property type="entry name" value="Ankyrin repeat-containing domain"/>
    <property type="match status" value="3"/>
</dbReference>
<evidence type="ECO:0000256" key="2">
    <source>
        <dbReference type="ARBA" id="ARBA00004370"/>
    </source>
</evidence>
<dbReference type="FunFam" id="2.60.220.30:FF:000001">
    <property type="entry name" value="Ankyrin-3 isoform 2"/>
    <property type="match status" value="1"/>
</dbReference>
<evidence type="ECO:0000256" key="5">
    <source>
        <dbReference type="ARBA" id="ARBA00022737"/>
    </source>
</evidence>
<sequence length="1715" mass="187752">MPAAENGSLNPDKDMDLAPIINGMETLPKTKQVDPATSYLRAARSGNLEKVLQLLESTGVDVNTANANGLNALHLAAKDGHVDIVKCLLKRGCSVNSVTKKGNSALHIASLAGQEEIVKVLVENNASINIQSHSGFTPLYMAAQENHCSIVELLLRNGANQLLVTEDGFSPLAVAMQQGHDKVVAILLENDTKGKVRLPALHIAAKKDDTKATSLLLQNDHNPDVTSKSGFTPLHIAAHYGNNNVASMLVQRGADVNFTAKHNITPLHVAAKWGKLNMVDLLIQLGANIEAKTRDGLTPLHCAARSGHDHVIERLLQTNTPRTLKTKNGLAPLHMAAQGDHVDAAKVLLTYKVPVDDVTVDYLTSLHVAAHCGHVKVAKTLLDHHADPDARALNGFTPLHIACKKNRIKVVELLLKHGASIEATTESGLTPLHVASFMGCMNIALVLVSHGAYPDASTVRGESPLHLAARANQSDLVRVLVRSGATVDSKARHGQTPLHVACRLGHTQIVTLLLQHGASVDTTTTDLYTPLHIAAKEGHDEVATALLESGSSLVSTTKKGFTPLHLASKYGNIAVASMLLEKGAPVNSQGRNGVTPLHVASHYNHQDTVFLLLDNGASPHMAAKNGYTPLHIAAKKNQLDVASTLLMNESDANVESKAGFSPLHLSAQEGHEQMSKLLLEHKSEINLQSKNGLTPLHLCAQEDKVNVASVLVDNNANINATTKTGFTPLHVASHYGQLNMVRFLLDKGAAVDVQTSSGYTALHQAAQQGHTVVITLLLQSKASPNLQNMQGQTPLNIAHRLGYISVVETLKVVSETTITTTTTSTIEEKYKVIAPESMQETFMSDSEDEGGGDDVLSVIMNDYGKPAHAQHIYLPYYQGQNVLYEDPMLNDQHQYRYMTVDDMKSLGDDSLKIDVTRDEKTDLINDSAIANDYVSNTHYVSPQYSPNPSGGSLLSDNVDICRSPVNIGLDRLERSLAMLGPCGNTTGMWRESFLVSFLVDARGGAMRGCRQSGVRVIIPPRKAPSPMRVTCRYLRRGKMVNPPPLMEGEALASRILELGPAGAKFLGPVIIEVPHFASLRGRERELVVLRSENGTTWKEHSLEANEEAVQEVLNDSFEGEELRQIEDLRTSRIERILTLDFPQYFAIVSRLRQEIHTVGPEGGVMSSTVVPQVQALFPSNALTKRIKVGLQAQPIPVELVAKLFGNRVAVSPVVTIEPRRRKFHKAITLTIPLPQATTKGMINQYSGDAPTLRLLCSMSGGQSKAQWDDVTGGTPLTFVKDCVTFTTTLSARFWLIDCRNVSQVKNIATQLFIEANYVPFMAKFVVFAKRTDVMEARLRVFCMTDDKEEKTLENQEHFVEVAKSRDVEVLQNKNIFVEFAGNLVPIFKTGEQLELNFTAFRENRLPFTVRIRDLEDTNVARILFMREPKVNRGDPAQSPLCVLNVTIPEDIVNVTTKSELDLLSLDRSYNFYDNGFEQIDTIRRADIRLSDISNMLGDNWPSLASELGILQSDISIIQSEYPGNTQRQAMVMLRLWLQTFGQQATGNSLEKALRTINREDIVNLCIHNIEIVTDDMEKAVAKVQLDQSGFDSLKEELGPSRDGSLGRKTSLSNHKKVKQVETNNINQPINVDEELINALNKQMVVDTVMVKPKILDDKYAAEVKEYDSKTSNGVSFNVTTPPPSPTEQSDKTDKSKAASNSYDSDVSEVGDKNVL</sequence>
<dbReference type="Gene3D" id="2.60.40.2660">
    <property type="match status" value="1"/>
</dbReference>
<evidence type="ECO:0000256" key="1">
    <source>
        <dbReference type="ARBA" id="ARBA00004245"/>
    </source>
</evidence>
<feature type="repeat" description="ANK" evidence="9">
    <location>
        <begin position="262"/>
        <end position="294"/>
    </location>
</feature>
<dbReference type="Pfam" id="PF17809">
    <property type="entry name" value="UPA_2"/>
    <property type="match status" value="1"/>
</dbReference>
<feature type="repeat" description="ANK" evidence="9">
    <location>
        <begin position="361"/>
        <end position="393"/>
    </location>
</feature>
<feature type="repeat" description="ANK" evidence="9">
    <location>
        <begin position="493"/>
        <end position="525"/>
    </location>
</feature>
<feature type="repeat" description="ANK" evidence="9">
    <location>
        <begin position="134"/>
        <end position="166"/>
    </location>
</feature>
<dbReference type="Proteomes" id="UP000007819">
    <property type="component" value="Chromosome A1"/>
</dbReference>
<dbReference type="InterPro" id="IPR040745">
    <property type="entry name" value="Ankyrin_UPA"/>
</dbReference>
<dbReference type="Pfam" id="PF00023">
    <property type="entry name" value="Ank"/>
    <property type="match status" value="4"/>
</dbReference>
<dbReference type="OrthoDB" id="20872at2759"/>
<proteinExistence type="predicted"/>
<dbReference type="GO" id="GO:0005856">
    <property type="term" value="C:cytoskeleton"/>
    <property type="evidence" value="ECO:0007669"/>
    <property type="project" value="UniProtKB-SubCell"/>
</dbReference>
<feature type="domain" description="ZU5" evidence="12">
    <location>
        <begin position="993"/>
        <end position="1150"/>
    </location>
</feature>
<evidence type="ECO:0000313" key="14">
    <source>
        <dbReference type="Proteomes" id="UP000007819"/>
    </source>
</evidence>
<dbReference type="PRINTS" id="PR01415">
    <property type="entry name" value="ANKYRIN"/>
</dbReference>
<feature type="repeat" description="ANK" evidence="9">
    <location>
        <begin position="724"/>
        <end position="756"/>
    </location>
</feature>
<dbReference type="GO" id="GO:0007165">
    <property type="term" value="P:signal transduction"/>
    <property type="evidence" value="ECO:0007669"/>
    <property type="project" value="InterPro"/>
</dbReference>
<dbReference type="SUPFAM" id="SSF48403">
    <property type="entry name" value="Ankyrin repeat"/>
    <property type="match status" value="3"/>
</dbReference>
<feature type="repeat" description="ANK" evidence="9">
    <location>
        <begin position="427"/>
        <end position="459"/>
    </location>
</feature>
<dbReference type="Gene3D" id="2.60.220.30">
    <property type="match status" value="2"/>
</dbReference>
<feature type="domain" description="Death" evidence="11">
    <location>
        <begin position="1485"/>
        <end position="1569"/>
    </location>
</feature>
<dbReference type="PROSITE" id="PS50297">
    <property type="entry name" value="ANK_REP_REGION"/>
    <property type="match status" value="20"/>
</dbReference>
<evidence type="ECO:0000256" key="7">
    <source>
        <dbReference type="ARBA" id="ARBA00023136"/>
    </source>
</evidence>
<evidence type="ECO:0000256" key="10">
    <source>
        <dbReference type="SAM" id="MobiDB-lite"/>
    </source>
</evidence>
<feature type="repeat" description="ANK" evidence="9">
    <location>
        <begin position="658"/>
        <end position="690"/>
    </location>
</feature>
<keyword evidence="14" id="KW-1185">Reference proteome</keyword>
<dbReference type="SMART" id="SM00248">
    <property type="entry name" value="ANK"/>
    <property type="match status" value="22"/>
</dbReference>
<feature type="repeat" description="ANK" evidence="9">
    <location>
        <begin position="592"/>
        <end position="624"/>
    </location>
</feature>
<dbReference type="FunFam" id="2.60.220.30:FF:000002">
    <property type="entry name" value="Ankyrin-3 isoform 2"/>
    <property type="match status" value="1"/>
</dbReference>
<feature type="repeat" description="ANK" evidence="9">
    <location>
        <begin position="229"/>
        <end position="261"/>
    </location>
</feature>
<dbReference type="Gene3D" id="1.10.533.10">
    <property type="entry name" value="Death Domain, Fas"/>
    <property type="match status" value="1"/>
</dbReference>
<dbReference type="PANTHER" id="PTHR24123">
    <property type="entry name" value="ANKYRIN REPEAT-CONTAINING"/>
    <property type="match status" value="1"/>
</dbReference>
<dbReference type="Pfam" id="PF00531">
    <property type="entry name" value="Death"/>
    <property type="match status" value="1"/>
</dbReference>
<keyword evidence="3" id="KW-0963">Cytoplasm</keyword>
<dbReference type="FunFam" id="1.25.40.20:FF:000095">
    <property type="entry name" value="Ankyrin 2, isoform J"/>
    <property type="match status" value="1"/>
</dbReference>
<dbReference type="GeneID" id="100158972"/>
<evidence type="ECO:0000256" key="3">
    <source>
        <dbReference type="ARBA" id="ARBA00022490"/>
    </source>
</evidence>
<feature type="region of interest" description="Disordered" evidence="10">
    <location>
        <begin position="1669"/>
        <end position="1715"/>
    </location>
</feature>
<dbReference type="PROSITE" id="PS50088">
    <property type="entry name" value="ANK_REPEAT"/>
    <property type="match status" value="21"/>
</dbReference>
<evidence type="ECO:0000256" key="8">
    <source>
        <dbReference type="ARBA" id="ARBA00023212"/>
    </source>
</evidence>
<accession>A0A8R2B8R6</accession>
<dbReference type="InterPro" id="IPR002110">
    <property type="entry name" value="Ankyrin_rpt"/>
</dbReference>
<feature type="region of interest" description="Disordered" evidence="10">
    <location>
        <begin position="1593"/>
        <end position="1615"/>
    </location>
</feature>
<dbReference type="Pfam" id="PF12796">
    <property type="entry name" value="Ank_2"/>
    <property type="match status" value="6"/>
</dbReference>
<evidence type="ECO:0000259" key="11">
    <source>
        <dbReference type="PROSITE" id="PS50017"/>
    </source>
</evidence>
<dbReference type="SMART" id="SM00005">
    <property type="entry name" value="DEATH"/>
    <property type="match status" value="1"/>
</dbReference>
<keyword evidence="5" id="KW-0677">Repeat</keyword>
<evidence type="ECO:0000256" key="4">
    <source>
        <dbReference type="ARBA" id="ARBA00022553"/>
    </source>
</evidence>
<reference evidence="13" key="2">
    <citation type="submission" date="2022-06" db="UniProtKB">
        <authorList>
            <consortium name="EnsemblMetazoa"/>
        </authorList>
    </citation>
    <scope>IDENTIFICATION</scope>
</reference>
<keyword evidence="7" id="KW-0472">Membrane</keyword>
<protein>
    <submittedName>
        <fullName evidence="13">Uncharacterized protein</fullName>
    </submittedName>
</protein>
<dbReference type="GO" id="GO:0016020">
    <property type="term" value="C:membrane"/>
    <property type="evidence" value="ECO:0007669"/>
    <property type="project" value="UniProtKB-SubCell"/>
</dbReference>
<keyword evidence="6 9" id="KW-0040">ANK repeat</keyword>
<dbReference type="PROSITE" id="PS50017">
    <property type="entry name" value="DEATH_DOMAIN"/>
    <property type="match status" value="1"/>
</dbReference>
<dbReference type="CDD" id="cd08317">
    <property type="entry name" value="Death_ank"/>
    <property type="match status" value="1"/>
</dbReference>
<reference evidence="14" key="1">
    <citation type="submission" date="2010-06" db="EMBL/GenBank/DDBJ databases">
        <authorList>
            <person name="Jiang H."/>
            <person name="Abraham K."/>
            <person name="Ali S."/>
            <person name="Alsbrooks S.L."/>
            <person name="Anim B.N."/>
            <person name="Anosike U.S."/>
            <person name="Attaway T."/>
            <person name="Bandaranaike D.P."/>
            <person name="Battles P.K."/>
            <person name="Bell S.N."/>
            <person name="Bell A.V."/>
            <person name="Beltran B."/>
            <person name="Bickham C."/>
            <person name="Bustamante Y."/>
            <person name="Caleb T."/>
            <person name="Canada A."/>
            <person name="Cardenas V."/>
            <person name="Carter K."/>
            <person name="Chacko J."/>
            <person name="Chandrabose M.N."/>
            <person name="Chavez D."/>
            <person name="Chavez A."/>
            <person name="Chen L."/>
            <person name="Chu H.-S."/>
            <person name="Claassen K.J."/>
            <person name="Cockrell R."/>
            <person name="Collins M."/>
            <person name="Cooper J.A."/>
            <person name="Cree A."/>
            <person name="Curry S.M."/>
            <person name="Da Y."/>
            <person name="Dao M.D."/>
            <person name="Das B."/>
            <person name="Davila M.-L."/>
            <person name="Davy-Carroll L."/>
            <person name="Denson S."/>
            <person name="Dinh H."/>
            <person name="Ebong V.E."/>
            <person name="Edwards J.R."/>
            <person name="Egan A."/>
            <person name="El-Daye J."/>
            <person name="Escobedo L."/>
            <person name="Fernandez S."/>
            <person name="Fernando P.R."/>
            <person name="Flagg N."/>
            <person name="Forbes L.D."/>
            <person name="Fowler R.G."/>
            <person name="Fu Q."/>
            <person name="Gabisi R.A."/>
            <person name="Ganer J."/>
            <person name="Garbino Pronczuk A."/>
            <person name="Garcia R.M."/>
            <person name="Garner T."/>
            <person name="Garrett T.E."/>
            <person name="Gonzalez D.A."/>
            <person name="Hamid H."/>
            <person name="Hawkins E.S."/>
            <person name="Hirani K."/>
            <person name="Hogues M.E."/>
            <person name="Hollins B."/>
            <person name="Hsiao C.-H."/>
            <person name="Jabil R."/>
            <person name="James M.L."/>
            <person name="Jhangiani S.N."/>
            <person name="Johnson B."/>
            <person name="Johnson Q."/>
            <person name="Joshi V."/>
            <person name="Kalu J.B."/>
            <person name="Kam C."/>
            <person name="Kashfia A."/>
            <person name="Keebler J."/>
            <person name="Kisamo H."/>
            <person name="Kovar C.L."/>
            <person name="Lago L.A."/>
            <person name="Lai C.-Y."/>
            <person name="Laidlaw J."/>
            <person name="Lara F."/>
            <person name="Le T.-K."/>
            <person name="Lee S.L."/>
            <person name="Legall F.H."/>
            <person name="Lemon S.J."/>
            <person name="Lewis L.R."/>
            <person name="Li B."/>
            <person name="Liu Y."/>
            <person name="Liu Y.-S."/>
            <person name="Lopez J."/>
            <person name="Lozado R.J."/>
            <person name="Lu J."/>
            <person name="Madu R.C."/>
            <person name="Maheshwari M."/>
            <person name="Maheshwari R."/>
            <person name="Malloy K."/>
            <person name="Martinez E."/>
            <person name="Mathew T."/>
            <person name="Mercado I.C."/>
            <person name="Mercado C."/>
            <person name="Meyer B."/>
            <person name="Montgomery K."/>
            <person name="Morgan M.B."/>
            <person name="Munidasa M."/>
            <person name="Nazareth L.V."/>
            <person name="Nelson J."/>
            <person name="Ng B.M."/>
            <person name="Nguyen N.B."/>
            <person name="Nguyen P.Q."/>
            <person name="Nguyen T."/>
            <person name="Obregon M."/>
            <person name="Okwuonu G.O."/>
            <person name="Onwere C.G."/>
            <person name="Orozco G."/>
            <person name="Parra A."/>
            <person name="Patel S."/>
            <person name="Patil S."/>
            <person name="Perez A."/>
            <person name="Perez Y."/>
            <person name="Pham C."/>
            <person name="Primus E.L."/>
            <person name="Pu L.-L."/>
            <person name="Puazo M."/>
            <person name="Qin X."/>
            <person name="Quiroz J.B."/>
            <person name="Reese J."/>
            <person name="Richards S."/>
            <person name="Rives C.M."/>
            <person name="Robberts R."/>
            <person name="Ruiz S.J."/>
            <person name="Ruiz M.J."/>
            <person name="Santibanez J."/>
            <person name="Schneider B.W."/>
            <person name="Sisson I."/>
            <person name="Smith M."/>
            <person name="Sodergren E."/>
            <person name="Song X.-Z."/>
            <person name="Song B.B."/>
            <person name="Summersgill H."/>
            <person name="Thelus R."/>
            <person name="Thornton R.D."/>
            <person name="Trejos Z.Y."/>
            <person name="Usmani K."/>
            <person name="Vattathil S."/>
            <person name="Villasana D."/>
            <person name="Walker D.L."/>
            <person name="Wang S."/>
            <person name="Wang K."/>
            <person name="White C.S."/>
            <person name="Williams A.C."/>
            <person name="Williamson J."/>
            <person name="Wilson K."/>
            <person name="Woghiren I.O."/>
            <person name="Woodworth J.R."/>
            <person name="Worley K.C."/>
            <person name="Wright R.A."/>
            <person name="Wu W."/>
            <person name="Young L."/>
            <person name="Zhang L."/>
            <person name="Zhang J."/>
            <person name="Zhu Y."/>
            <person name="Muzny D.M."/>
            <person name="Weinstock G."/>
            <person name="Gibbs R.A."/>
        </authorList>
    </citation>
    <scope>NUCLEOTIDE SEQUENCE [LARGE SCALE GENOMIC DNA]</scope>
    <source>
        <strain evidence="14">LSR1</strain>
    </source>
</reference>
<dbReference type="SUPFAM" id="SSF47986">
    <property type="entry name" value="DEATH domain"/>
    <property type="match status" value="1"/>
</dbReference>
<evidence type="ECO:0000313" key="13">
    <source>
        <dbReference type="EnsemblMetazoa" id="XP_008186869.1"/>
    </source>
</evidence>
<feature type="repeat" description="ANK" evidence="9">
    <location>
        <begin position="757"/>
        <end position="789"/>
    </location>
</feature>
<feature type="repeat" description="ANK" evidence="9">
    <location>
        <begin position="625"/>
        <end position="657"/>
    </location>
</feature>
<dbReference type="InterPro" id="IPR011029">
    <property type="entry name" value="DEATH-like_dom_sf"/>
</dbReference>
<dbReference type="RefSeq" id="XP_008186869.1">
    <property type="nucleotide sequence ID" value="XM_008188647.2"/>
</dbReference>
<dbReference type="InterPro" id="IPR000488">
    <property type="entry name" value="Death_dom"/>
</dbReference>
<name>A0A8R2B8R6_ACYPI</name>